<sequence length="382" mass="40663">MIRRAGLVVATLAAAVLAIREATVDAFSEQRPELAAKLWANHPKVVAARGMAAIGAAAAVGKPPPPAVTTAIRSIIRRDPLNAAPLLVAGTEAFATGQVGRAERLLLASGERDPFAPAPRFLLTDLYLRQGRASEGMRQLDYLLRRVGPNATALLPSLVRFAHLPGGADQLRPLVAGQPELREPLLELLAADPVNLPAILALAGPRKRGAAPQWQATLLASMVERQDYQSAHRLWLRLGGTEAGGESRLFNPHFLPGGPPPPFNWRLGSGSGGVAEAQPGGGLHLLYYGRENMVLAEQLLLLAPGKYRLRQEWAGEVANLSWALVCLPAGTTQQGAAEAEPRFTVTAGCAAQRLELRGTVADSSSTTDAIIRQVRLVRENGR</sequence>
<keyword evidence="1" id="KW-0732">Signal</keyword>
<dbReference type="Proteomes" id="UP001526246">
    <property type="component" value="Unassembled WGS sequence"/>
</dbReference>
<evidence type="ECO:0000313" key="2">
    <source>
        <dbReference type="EMBL" id="MCW3797078.1"/>
    </source>
</evidence>
<organism evidence="2 3">
    <name type="scientific">Sphingomonas arvum</name>
    <dbReference type="NCBI Taxonomy" id="2992113"/>
    <lineage>
        <taxon>Bacteria</taxon>
        <taxon>Pseudomonadati</taxon>
        <taxon>Pseudomonadota</taxon>
        <taxon>Alphaproteobacteria</taxon>
        <taxon>Sphingomonadales</taxon>
        <taxon>Sphingomonadaceae</taxon>
        <taxon>Sphingomonas</taxon>
    </lineage>
</organism>
<protein>
    <recommendedName>
        <fullName evidence="4">Tetratricopeptide repeat protein</fullName>
    </recommendedName>
</protein>
<evidence type="ECO:0000256" key="1">
    <source>
        <dbReference type="SAM" id="SignalP"/>
    </source>
</evidence>
<dbReference type="EMBL" id="JAPDOB010000001">
    <property type="protein sequence ID" value="MCW3797078.1"/>
    <property type="molecule type" value="Genomic_DNA"/>
</dbReference>
<proteinExistence type="predicted"/>
<dbReference type="RefSeq" id="WP_264881169.1">
    <property type="nucleotide sequence ID" value="NZ_JAPDOB010000001.1"/>
</dbReference>
<accession>A0ABT3JDC0</accession>
<evidence type="ECO:0000313" key="3">
    <source>
        <dbReference type="Proteomes" id="UP001526246"/>
    </source>
</evidence>
<gene>
    <name evidence="2" type="ORF">OMW55_04565</name>
</gene>
<feature type="signal peptide" evidence="1">
    <location>
        <begin position="1"/>
        <end position="18"/>
    </location>
</feature>
<evidence type="ECO:0008006" key="4">
    <source>
        <dbReference type="Google" id="ProtNLM"/>
    </source>
</evidence>
<keyword evidence="3" id="KW-1185">Reference proteome</keyword>
<reference evidence="2 3" key="1">
    <citation type="submission" date="2022-10" db="EMBL/GenBank/DDBJ databases">
        <title>Sphingomonas sp.</title>
        <authorList>
            <person name="Jin C."/>
        </authorList>
    </citation>
    <scope>NUCLEOTIDE SEQUENCE [LARGE SCALE GENOMIC DNA]</scope>
    <source>
        <strain evidence="2 3">BN140010</strain>
    </source>
</reference>
<name>A0ABT3JDC0_9SPHN</name>
<feature type="chain" id="PRO_5046507162" description="Tetratricopeptide repeat protein" evidence="1">
    <location>
        <begin position="19"/>
        <end position="382"/>
    </location>
</feature>
<comment type="caution">
    <text evidence="2">The sequence shown here is derived from an EMBL/GenBank/DDBJ whole genome shotgun (WGS) entry which is preliminary data.</text>
</comment>